<evidence type="ECO:0000256" key="1">
    <source>
        <dbReference type="ARBA" id="ARBA00001974"/>
    </source>
</evidence>
<dbReference type="OrthoDB" id="9785276at2"/>
<comment type="similarity">
    <text evidence="2 6">Belongs to the GMC oxidoreductase family.</text>
</comment>
<protein>
    <submittedName>
        <fullName evidence="9">Choline dehydrogenase</fullName>
    </submittedName>
</protein>
<dbReference type="InterPro" id="IPR012132">
    <property type="entry name" value="GMC_OxRdtase"/>
</dbReference>
<dbReference type="PANTHER" id="PTHR11552:SF147">
    <property type="entry name" value="CHOLINE DEHYDROGENASE, MITOCHONDRIAL"/>
    <property type="match status" value="1"/>
</dbReference>
<evidence type="ECO:0000256" key="5">
    <source>
        <dbReference type="PIRSR" id="PIRSR000137-2"/>
    </source>
</evidence>
<dbReference type="SUPFAM" id="SSF51905">
    <property type="entry name" value="FAD/NAD(P)-binding domain"/>
    <property type="match status" value="1"/>
</dbReference>
<dbReference type="Pfam" id="PF00732">
    <property type="entry name" value="GMC_oxred_N"/>
    <property type="match status" value="1"/>
</dbReference>
<dbReference type="Proteomes" id="UP000366945">
    <property type="component" value="Unassembled WGS sequence"/>
</dbReference>
<dbReference type="InterPro" id="IPR000172">
    <property type="entry name" value="GMC_OxRdtase_N"/>
</dbReference>
<dbReference type="RefSeq" id="WP_150680134.1">
    <property type="nucleotide sequence ID" value="NZ_CABPSK010000002.1"/>
</dbReference>
<feature type="domain" description="Glucose-methanol-choline oxidoreductase N-terminal" evidence="8">
    <location>
        <begin position="254"/>
        <end position="268"/>
    </location>
</feature>
<dbReference type="Gene3D" id="3.30.560.10">
    <property type="entry name" value="Glucose Oxidase, domain 3"/>
    <property type="match status" value="1"/>
</dbReference>
<dbReference type="InterPro" id="IPR036188">
    <property type="entry name" value="FAD/NAD-bd_sf"/>
</dbReference>
<evidence type="ECO:0000256" key="6">
    <source>
        <dbReference type="RuleBase" id="RU003968"/>
    </source>
</evidence>
<evidence type="ECO:0000313" key="10">
    <source>
        <dbReference type="Proteomes" id="UP000366945"/>
    </source>
</evidence>
<dbReference type="SUPFAM" id="SSF54373">
    <property type="entry name" value="FAD-linked reductases, C-terminal domain"/>
    <property type="match status" value="1"/>
</dbReference>
<evidence type="ECO:0000256" key="3">
    <source>
        <dbReference type="ARBA" id="ARBA00022630"/>
    </source>
</evidence>
<dbReference type="EMBL" id="CABPSK010000002">
    <property type="protein sequence ID" value="VVE16031.1"/>
    <property type="molecule type" value="Genomic_DNA"/>
</dbReference>
<dbReference type="Pfam" id="PF05199">
    <property type="entry name" value="GMC_oxred_C"/>
    <property type="match status" value="1"/>
</dbReference>
<feature type="domain" description="Glucose-methanol-choline oxidoreductase N-terminal" evidence="7">
    <location>
        <begin position="82"/>
        <end position="105"/>
    </location>
</feature>
<evidence type="ECO:0000259" key="7">
    <source>
        <dbReference type="PROSITE" id="PS00623"/>
    </source>
</evidence>
<evidence type="ECO:0000256" key="4">
    <source>
        <dbReference type="ARBA" id="ARBA00022827"/>
    </source>
</evidence>
<evidence type="ECO:0000313" key="9">
    <source>
        <dbReference type="EMBL" id="VVE16031.1"/>
    </source>
</evidence>
<reference evidence="9 10" key="1">
    <citation type="submission" date="2019-08" db="EMBL/GenBank/DDBJ databases">
        <authorList>
            <person name="Peeters C."/>
        </authorList>
    </citation>
    <scope>NUCLEOTIDE SEQUENCE [LARGE SCALE GENOMIC DNA]</scope>
    <source>
        <strain evidence="9 10">LMG 31114</strain>
    </source>
</reference>
<keyword evidence="3 6" id="KW-0285">Flavoprotein</keyword>
<accession>A0A5E4VV72</accession>
<dbReference type="PROSITE" id="PS00624">
    <property type="entry name" value="GMC_OXRED_2"/>
    <property type="match status" value="1"/>
</dbReference>
<proteinExistence type="inferred from homology"/>
<dbReference type="GeneID" id="300404924"/>
<keyword evidence="10" id="KW-1185">Reference proteome</keyword>
<evidence type="ECO:0000256" key="2">
    <source>
        <dbReference type="ARBA" id="ARBA00010790"/>
    </source>
</evidence>
<dbReference type="PIRSF" id="PIRSF000137">
    <property type="entry name" value="Alcohol_oxidase"/>
    <property type="match status" value="1"/>
</dbReference>
<comment type="cofactor">
    <cofactor evidence="1 5">
        <name>FAD</name>
        <dbReference type="ChEBI" id="CHEBI:57692"/>
    </cofactor>
</comment>
<keyword evidence="4 5" id="KW-0274">FAD</keyword>
<organism evidence="9 10">
    <name type="scientific">Pandoraea pneumonica</name>
    <dbReference type="NCBI Taxonomy" id="2508299"/>
    <lineage>
        <taxon>Bacteria</taxon>
        <taxon>Pseudomonadati</taxon>
        <taxon>Pseudomonadota</taxon>
        <taxon>Betaproteobacteria</taxon>
        <taxon>Burkholderiales</taxon>
        <taxon>Burkholderiaceae</taxon>
        <taxon>Pandoraea</taxon>
    </lineage>
</organism>
<name>A0A5E4VV72_9BURK</name>
<dbReference type="GO" id="GO:0050660">
    <property type="term" value="F:flavin adenine dinucleotide binding"/>
    <property type="evidence" value="ECO:0007669"/>
    <property type="project" value="InterPro"/>
</dbReference>
<dbReference type="AlphaFoldDB" id="A0A5E4VV72"/>
<feature type="binding site" evidence="5">
    <location>
        <position position="84"/>
    </location>
    <ligand>
        <name>FAD</name>
        <dbReference type="ChEBI" id="CHEBI:57692"/>
    </ligand>
</feature>
<dbReference type="InterPro" id="IPR007867">
    <property type="entry name" value="GMC_OxRtase_C"/>
</dbReference>
<dbReference type="GO" id="GO:0016614">
    <property type="term" value="F:oxidoreductase activity, acting on CH-OH group of donors"/>
    <property type="evidence" value="ECO:0007669"/>
    <property type="project" value="InterPro"/>
</dbReference>
<dbReference type="PANTHER" id="PTHR11552">
    <property type="entry name" value="GLUCOSE-METHANOL-CHOLINE GMC OXIDOREDUCTASE"/>
    <property type="match status" value="1"/>
</dbReference>
<dbReference type="PROSITE" id="PS00623">
    <property type="entry name" value="GMC_OXRED_1"/>
    <property type="match status" value="1"/>
</dbReference>
<dbReference type="Gene3D" id="3.50.50.60">
    <property type="entry name" value="FAD/NAD(P)-binding domain"/>
    <property type="match status" value="1"/>
</dbReference>
<gene>
    <name evidence="9" type="ORF">PPN31114_02904</name>
</gene>
<evidence type="ECO:0000259" key="8">
    <source>
        <dbReference type="PROSITE" id="PS00624"/>
    </source>
</evidence>
<sequence>MEHEVDYLIVGAGSAGCVLANRLSADPANKVLLLEAGGPDSNPWIHIPVGYFKTMHDPELDWCYHTEADENVANRRIDWPRGKVLGGSSSLNGLLYVRGQRQDYDRWATLGNRGWRYADVLPYFKKSEDQEHGASEYHGVGGPLKVSDLRLRRPIADHFIAAAQDIGIPFNADYNGATQEGVGYFQQTAFRGFRWSTAKGFLKPARERRNLIVETRAQTCRVLFEGKRAVGVEYLQNGERKKARARVEVILAAGAIGSPQLLQNSGVGPTTVLAKAGVALRHALPGVGQNLQDHLQVRLVFKTRERTLNDEVNNPLRKALIGLQYAFARTGPLTLAASQVTIFTRSRPEVERPDIQFHMQPLSADKPGQGAHPFSAFTSSVCQLRPFSRGSVEIVSNDPLQYPAIHANYLSDARDHQVVIDGIKVARRIAAAPSLAPHIISEFIPGAQYQSDDELLQAARQYSQSIYHPAGTCKMGHDPMAVVDDRLRVHGLAGLRVVDASIMPELVSGNTNAPTIMIAEKAADMILEDKQQASDIEKIRAGHSIKEAADASTAVAV</sequence>
<dbReference type="NCBIfam" id="NF002550">
    <property type="entry name" value="PRK02106.1"/>
    <property type="match status" value="1"/>
</dbReference>